<keyword evidence="2 3" id="KW-0808">Transferase</keyword>
<feature type="binding site" evidence="3">
    <location>
        <position position="10"/>
    </location>
    <ligand>
        <name>phosphate</name>
        <dbReference type="ChEBI" id="CHEBI:43474"/>
    </ligand>
</feature>
<comment type="subunit">
    <text evidence="3">Homohexamer. Dimer of a homotrimer.</text>
</comment>
<evidence type="ECO:0000313" key="6">
    <source>
        <dbReference type="Proteomes" id="UP000606870"/>
    </source>
</evidence>
<dbReference type="PANTHER" id="PTHR42679">
    <property type="entry name" value="S-METHYL-5'-THIOADENOSINE PHOSPHORYLASE"/>
    <property type="match status" value="1"/>
</dbReference>
<feature type="binding site" evidence="3">
    <location>
        <begin position="50"/>
        <end position="51"/>
    </location>
    <ligand>
        <name>phosphate</name>
        <dbReference type="ChEBI" id="CHEBI:43474"/>
    </ligand>
</feature>
<feature type="binding site" evidence="3">
    <location>
        <position position="185"/>
    </location>
    <ligand>
        <name>phosphate</name>
        <dbReference type="ChEBI" id="CHEBI:43474"/>
    </ligand>
</feature>
<keyword evidence="6" id="KW-1185">Reference proteome</keyword>
<dbReference type="Proteomes" id="UP000606870">
    <property type="component" value="Unassembled WGS sequence"/>
</dbReference>
<evidence type="ECO:0000256" key="2">
    <source>
        <dbReference type="ARBA" id="ARBA00022679"/>
    </source>
</evidence>
<dbReference type="Pfam" id="PF01048">
    <property type="entry name" value="PNP_UDP_1"/>
    <property type="match status" value="1"/>
</dbReference>
<comment type="pathway">
    <text evidence="3">Purine metabolism; purine nucleoside salvage.</text>
</comment>
<keyword evidence="3" id="KW-0660">Purine salvage</keyword>
<feature type="site" description="Important for substrate specificity" evidence="3">
    <location>
        <position position="166"/>
    </location>
</feature>
<feature type="domain" description="Nucleoside phosphorylase" evidence="4">
    <location>
        <begin position="4"/>
        <end position="242"/>
    </location>
</feature>
<name>A0ABR6VHP9_9FIRM</name>
<evidence type="ECO:0000256" key="1">
    <source>
        <dbReference type="ARBA" id="ARBA00022676"/>
    </source>
</evidence>
<evidence type="ECO:0000256" key="3">
    <source>
        <dbReference type="HAMAP-Rule" id="MF_01963"/>
    </source>
</evidence>
<comment type="catalytic activity">
    <reaction evidence="3">
        <text>a purine D-ribonucleoside + phosphate = a purine nucleobase + alpha-D-ribose 1-phosphate</text>
        <dbReference type="Rhea" id="RHEA:19805"/>
        <dbReference type="ChEBI" id="CHEBI:26386"/>
        <dbReference type="ChEBI" id="CHEBI:43474"/>
        <dbReference type="ChEBI" id="CHEBI:57720"/>
        <dbReference type="ChEBI" id="CHEBI:142355"/>
        <dbReference type="EC" id="2.4.2.1"/>
    </reaction>
</comment>
<organism evidence="5 6">
    <name type="scientific">Megasphaera hominis</name>
    <dbReference type="NCBI Taxonomy" id="159836"/>
    <lineage>
        <taxon>Bacteria</taxon>
        <taxon>Bacillati</taxon>
        <taxon>Bacillota</taxon>
        <taxon>Negativicutes</taxon>
        <taxon>Veillonellales</taxon>
        <taxon>Veillonellaceae</taxon>
        <taxon>Megasphaera</taxon>
    </lineage>
</organism>
<feature type="binding site" evidence="3">
    <location>
        <begin position="208"/>
        <end position="210"/>
    </location>
    <ligand>
        <name>substrate</name>
    </ligand>
</feature>
<dbReference type="EMBL" id="JACOGK010000012">
    <property type="protein sequence ID" value="MBC3536683.1"/>
    <property type="molecule type" value="Genomic_DNA"/>
</dbReference>
<dbReference type="SUPFAM" id="SSF53167">
    <property type="entry name" value="Purine and uridine phosphorylases"/>
    <property type="match status" value="1"/>
</dbReference>
<feature type="site" description="Important for substrate specificity" evidence="3">
    <location>
        <position position="220"/>
    </location>
</feature>
<feature type="binding site" evidence="3">
    <location>
        <begin position="83"/>
        <end position="84"/>
    </location>
    <ligand>
        <name>phosphate</name>
        <dbReference type="ChEBI" id="CHEBI:43474"/>
    </ligand>
</feature>
<comment type="similarity">
    <text evidence="3">Belongs to the PNP/MTAP phosphorylase family. MTAP subfamily.</text>
</comment>
<comment type="miscellaneous">
    <text evidence="3">Although this enzyme belongs to the family of MTA phosphorylases based on sequence homology, it has been shown that conserved amino acid substitutions in the substrate binding pocket convert the substrate specificity of this enzyme from 6-aminopurines to 6-oxopurines.</text>
</comment>
<dbReference type="InterPro" id="IPR035994">
    <property type="entry name" value="Nucleoside_phosphorylase_sf"/>
</dbReference>
<feature type="binding site" evidence="3">
    <location>
        <position position="184"/>
    </location>
    <ligand>
        <name>substrate</name>
    </ligand>
</feature>
<dbReference type="GO" id="GO:0017061">
    <property type="term" value="F:S-methyl-5-thioadenosine phosphorylase activity"/>
    <property type="evidence" value="ECO:0007669"/>
    <property type="project" value="UniProtKB-EC"/>
</dbReference>
<dbReference type="PANTHER" id="PTHR42679:SF2">
    <property type="entry name" value="S-METHYL-5'-THIOADENOSINE PHOSPHORYLASE"/>
    <property type="match status" value="1"/>
</dbReference>
<evidence type="ECO:0000259" key="4">
    <source>
        <dbReference type="Pfam" id="PF01048"/>
    </source>
</evidence>
<sequence>MGDIAIIGGTGLCDPKMLSHVTSGQMENFYGTIRFTRGTYKGKNVIFLARHGKYHSIPPHLINYRANILGLKKLGVSAILSTTAVGAINPDDQPNDFVLPNQFIDFTSHSRHGSFFDGGINGVVHVDMTEPFCPTLREAVLESASELGYDVHPTGTYVCTEGPRFETPTEIRMFGMLGGDVVGMTCVPEVCLAREAEMCYATISIVTNYAAGITKRPMEHKEVVEQMEQNAERLRRLILHTVELYDDRDCMCRHTLKEYGGFTI</sequence>
<dbReference type="Gene3D" id="3.40.50.1580">
    <property type="entry name" value="Nucleoside phosphorylase domain"/>
    <property type="match status" value="1"/>
</dbReference>
<keyword evidence="1 3" id="KW-0328">Glycosyltransferase</keyword>
<proteinExistence type="inferred from homology"/>
<comment type="caution">
    <text evidence="5">The sequence shown here is derived from an EMBL/GenBank/DDBJ whole genome shotgun (WGS) entry which is preliminary data.</text>
</comment>
<reference evidence="5 6" key="1">
    <citation type="submission" date="2020-08" db="EMBL/GenBank/DDBJ databases">
        <authorList>
            <person name="Liu C."/>
            <person name="Sun Q."/>
        </authorList>
    </citation>
    <scope>NUCLEOTIDE SEQUENCE [LARGE SCALE GENOMIC DNA]</scope>
    <source>
        <strain evidence="5 6">NSJ-59</strain>
    </source>
</reference>
<dbReference type="RefSeq" id="WP_186502839.1">
    <property type="nucleotide sequence ID" value="NZ_JACOGK010000012.1"/>
</dbReference>
<comment type="function">
    <text evidence="3">Purine nucleoside phosphorylase which is highly specific for 6-oxopurine nucleosides. Cleaves guanosine or inosine to respective bases and sugar-1-phosphate molecules. Involved in purine salvage.</text>
</comment>
<dbReference type="InterPro" id="IPR010044">
    <property type="entry name" value="MTAP"/>
</dbReference>
<dbReference type="CDD" id="cd09010">
    <property type="entry name" value="MTAP_SsMTAPII_like_MTIP"/>
    <property type="match status" value="1"/>
</dbReference>
<dbReference type="NCBIfam" id="NF006599">
    <property type="entry name" value="PRK09136.1"/>
    <property type="match status" value="1"/>
</dbReference>
<accession>A0ABR6VHP9</accession>
<dbReference type="InterPro" id="IPR000845">
    <property type="entry name" value="Nucleoside_phosphorylase_d"/>
</dbReference>
<evidence type="ECO:0000313" key="5">
    <source>
        <dbReference type="EMBL" id="MBC3536683.1"/>
    </source>
</evidence>
<dbReference type="EC" id="2.4.2.1" evidence="3"/>
<gene>
    <name evidence="5" type="primary">mtnP</name>
    <name evidence="5" type="ORF">H8J70_05400</name>
</gene>
<dbReference type="NCBIfam" id="TIGR01694">
    <property type="entry name" value="MTAP"/>
    <property type="match status" value="1"/>
</dbReference>
<protein>
    <recommendedName>
        <fullName evidence="3">Probable 6-oxopurine nucleoside phosphorylase</fullName>
        <ecNumber evidence="3">2.4.2.1</ecNumber>
    </recommendedName>
    <alternativeName>
        <fullName evidence="3">Purine nucleoside phosphorylase</fullName>
        <shortName evidence="3">PNP</shortName>
    </alternativeName>
</protein>
<dbReference type="HAMAP" id="MF_01963">
    <property type="entry name" value="MTAP"/>
    <property type="match status" value="1"/>
</dbReference>